<evidence type="ECO:0000256" key="5">
    <source>
        <dbReference type="ARBA" id="ARBA00023136"/>
    </source>
</evidence>
<dbReference type="EMBL" id="PDOA01000008">
    <property type="protein sequence ID" value="PWC28231.1"/>
    <property type="molecule type" value="Genomic_DNA"/>
</dbReference>
<keyword evidence="5 6" id="KW-0472">Membrane</keyword>
<sequence>MSRSRLEILAGLAGALLLVLIAWGVPWLRFVLTIALAKGITVLGILLLLRAGQVSFGHAMYVAIAAYTVAFVAPRMPEVLLLLPLAALASTAVGLVVGLFVMRYREIFFGMLNLALSMVFYSLLEKLYTITHGTDGIRLPVPTFLGQTLTGPTYEWAVFGIALVLAIGFALLVRVYLAAPLGQALAGIKTREARLEFMGVPARYVLLSAYALSALMAGCGGTIIALTSRHVTPALAYWTASGELVFIAILGGAGSVLGAFLGAVVYELTRVYAAANLADAWQLILGTVLLLVILFAPGGLVGMAQGLRRRKSA</sequence>
<feature type="transmembrane region" description="Helical" evidence="6">
    <location>
        <begin position="79"/>
        <end position="100"/>
    </location>
</feature>
<dbReference type="Proteomes" id="UP000245048">
    <property type="component" value="Unassembled WGS sequence"/>
</dbReference>
<dbReference type="OrthoDB" id="9804361at2"/>
<dbReference type="PANTHER" id="PTHR30482">
    <property type="entry name" value="HIGH-AFFINITY BRANCHED-CHAIN AMINO ACID TRANSPORT SYSTEM PERMEASE"/>
    <property type="match status" value="1"/>
</dbReference>
<dbReference type="CDD" id="cd06581">
    <property type="entry name" value="TM_PBP1_LivM_like"/>
    <property type="match status" value="1"/>
</dbReference>
<keyword evidence="3 6" id="KW-0812">Transmembrane</keyword>
<dbReference type="GO" id="GO:0015658">
    <property type="term" value="F:branched-chain amino acid transmembrane transporter activity"/>
    <property type="evidence" value="ECO:0007669"/>
    <property type="project" value="InterPro"/>
</dbReference>
<comment type="subcellular location">
    <subcellularLocation>
        <location evidence="1">Cell membrane</location>
        <topology evidence="1">Multi-pass membrane protein</topology>
    </subcellularLocation>
</comment>
<keyword evidence="8" id="KW-1185">Reference proteome</keyword>
<evidence type="ECO:0000313" key="8">
    <source>
        <dbReference type="Proteomes" id="UP000245048"/>
    </source>
</evidence>
<dbReference type="Pfam" id="PF02653">
    <property type="entry name" value="BPD_transp_2"/>
    <property type="match status" value="1"/>
</dbReference>
<feature type="transmembrane region" description="Helical" evidence="6">
    <location>
        <begin position="280"/>
        <end position="304"/>
    </location>
</feature>
<comment type="caution">
    <text evidence="7">The sequence shown here is derived from an EMBL/GenBank/DDBJ whole genome shotgun (WGS) entry which is preliminary data.</text>
</comment>
<feature type="transmembrane region" description="Helical" evidence="6">
    <location>
        <begin position="56"/>
        <end position="73"/>
    </location>
</feature>
<organism evidence="7 8">
    <name type="scientific">Teichococcus aestuarii</name>
    <dbReference type="NCBI Taxonomy" id="568898"/>
    <lineage>
        <taxon>Bacteria</taxon>
        <taxon>Pseudomonadati</taxon>
        <taxon>Pseudomonadota</taxon>
        <taxon>Alphaproteobacteria</taxon>
        <taxon>Acetobacterales</taxon>
        <taxon>Roseomonadaceae</taxon>
        <taxon>Roseomonas</taxon>
    </lineage>
</organism>
<dbReference type="InterPro" id="IPR001851">
    <property type="entry name" value="ABC_transp_permease"/>
</dbReference>
<evidence type="ECO:0000256" key="3">
    <source>
        <dbReference type="ARBA" id="ARBA00022692"/>
    </source>
</evidence>
<feature type="transmembrane region" description="Helical" evidence="6">
    <location>
        <begin position="244"/>
        <end position="268"/>
    </location>
</feature>
<proteinExistence type="predicted"/>
<reference evidence="8" key="1">
    <citation type="submission" date="2017-10" db="EMBL/GenBank/DDBJ databases">
        <authorList>
            <person name="Toshchakov S.V."/>
            <person name="Goeva M.A."/>
        </authorList>
    </citation>
    <scope>NUCLEOTIDE SEQUENCE [LARGE SCALE GENOMIC DNA]</scope>
    <source>
        <strain evidence="8">JR1/69-1-13</strain>
    </source>
</reference>
<protein>
    <submittedName>
        <fullName evidence="7">Branched-chain amino acid ABC transporter permease</fullName>
    </submittedName>
</protein>
<feature type="transmembrane region" description="Helical" evidence="6">
    <location>
        <begin position="156"/>
        <end position="179"/>
    </location>
</feature>
<dbReference type="GO" id="GO:0005886">
    <property type="term" value="C:plasma membrane"/>
    <property type="evidence" value="ECO:0007669"/>
    <property type="project" value="UniProtKB-SubCell"/>
</dbReference>
<evidence type="ECO:0000256" key="6">
    <source>
        <dbReference type="SAM" id="Phobius"/>
    </source>
</evidence>
<dbReference type="PANTHER" id="PTHR30482:SF17">
    <property type="entry name" value="ABC TRANSPORTER ATP-BINDING PROTEIN"/>
    <property type="match status" value="1"/>
</dbReference>
<name>A0A2U1V2Z6_9PROT</name>
<evidence type="ECO:0000313" key="7">
    <source>
        <dbReference type="EMBL" id="PWC28231.1"/>
    </source>
</evidence>
<dbReference type="AlphaFoldDB" id="A0A2U1V2Z6"/>
<gene>
    <name evidence="7" type="ORF">CR165_13105</name>
</gene>
<feature type="transmembrane region" description="Helical" evidence="6">
    <location>
        <begin position="200"/>
        <end position="224"/>
    </location>
</feature>
<evidence type="ECO:0000256" key="2">
    <source>
        <dbReference type="ARBA" id="ARBA00022475"/>
    </source>
</evidence>
<feature type="transmembrane region" description="Helical" evidence="6">
    <location>
        <begin position="30"/>
        <end position="49"/>
    </location>
</feature>
<feature type="transmembrane region" description="Helical" evidence="6">
    <location>
        <begin position="7"/>
        <end position="24"/>
    </location>
</feature>
<feature type="transmembrane region" description="Helical" evidence="6">
    <location>
        <begin position="107"/>
        <end position="124"/>
    </location>
</feature>
<dbReference type="InterPro" id="IPR043428">
    <property type="entry name" value="LivM-like"/>
</dbReference>
<keyword evidence="4 6" id="KW-1133">Transmembrane helix</keyword>
<evidence type="ECO:0000256" key="1">
    <source>
        <dbReference type="ARBA" id="ARBA00004651"/>
    </source>
</evidence>
<keyword evidence="2" id="KW-1003">Cell membrane</keyword>
<evidence type="ECO:0000256" key="4">
    <source>
        <dbReference type="ARBA" id="ARBA00022989"/>
    </source>
</evidence>
<accession>A0A2U1V2Z6</accession>
<dbReference type="RefSeq" id="WP_109517458.1">
    <property type="nucleotide sequence ID" value="NZ_JBHSCH010000052.1"/>
</dbReference>